<gene>
    <name evidence="2" type="ORF">QVZ41_14205</name>
</gene>
<evidence type="ECO:0000313" key="2">
    <source>
        <dbReference type="EMBL" id="MDO3696001.1"/>
    </source>
</evidence>
<name>A0ABT8VVM3_9FLAO</name>
<dbReference type="Proteomes" id="UP001168642">
    <property type="component" value="Unassembled WGS sequence"/>
</dbReference>
<organism evidence="2 3">
    <name type="scientific">Wenyingzhuangia gilva</name>
    <dbReference type="NCBI Taxonomy" id="3057677"/>
    <lineage>
        <taxon>Bacteria</taxon>
        <taxon>Pseudomonadati</taxon>
        <taxon>Bacteroidota</taxon>
        <taxon>Flavobacteriia</taxon>
        <taxon>Flavobacteriales</taxon>
        <taxon>Flavobacteriaceae</taxon>
        <taxon>Wenyingzhuangia</taxon>
    </lineage>
</organism>
<feature type="transmembrane region" description="Helical" evidence="1">
    <location>
        <begin position="26"/>
        <end position="49"/>
    </location>
</feature>
<dbReference type="RefSeq" id="WP_302885309.1">
    <property type="nucleotide sequence ID" value="NZ_JAUMIT010000017.1"/>
</dbReference>
<proteinExistence type="predicted"/>
<accession>A0ABT8VVM3</accession>
<keyword evidence="3" id="KW-1185">Reference proteome</keyword>
<protein>
    <submittedName>
        <fullName evidence="2">Uncharacterized protein</fullName>
    </submittedName>
</protein>
<dbReference type="EMBL" id="JAUMIT010000017">
    <property type="protein sequence ID" value="MDO3696001.1"/>
    <property type="molecule type" value="Genomic_DNA"/>
</dbReference>
<comment type="caution">
    <text evidence="2">The sequence shown here is derived from an EMBL/GenBank/DDBJ whole genome shotgun (WGS) entry which is preliminary data.</text>
</comment>
<evidence type="ECO:0000313" key="3">
    <source>
        <dbReference type="Proteomes" id="UP001168642"/>
    </source>
</evidence>
<keyword evidence="1" id="KW-0812">Transmembrane</keyword>
<reference evidence="2" key="1">
    <citation type="submission" date="2023-07" db="EMBL/GenBank/DDBJ databases">
        <title>Wenyingzhuangia sp. chi5 genome sequencing and assembly.</title>
        <authorList>
            <person name="Park S."/>
        </authorList>
    </citation>
    <scope>NUCLEOTIDE SEQUENCE</scope>
    <source>
        <strain evidence="2">Chi5</strain>
    </source>
</reference>
<keyword evidence="1" id="KW-1133">Transmembrane helix</keyword>
<keyword evidence="1" id="KW-0472">Membrane</keyword>
<evidence type="ECO:0000256" key="1">
    <source>
        <dbReference type="SAM" id="Phobius"/>
    </source>
</evidence>
<sequence>MELTINISKRKKSIFEFPIIGGTLEAIVSTIMIIVVVLAVIIVVPYDFIKHNILGYKRKTYVPPKPATLIETDNYKLTLEYIDEPNKEHQLASDFLYSIVDYGDENAVFKVINSGVKTELNDTYLTSFKYELGEFLILQKIRENENGEPTSDLIKFNPADGKIETLKEIGKFELTKFDEKNDEIVGFNLTEDITIKLNKASA</sequence>